<evidence type="ECO:0000313" key="2">
    <source>
        <dbReference type="Proteomes" id="UP000092018"/>
    </source>
</evidence>
<dbReference type="RefSeq" id="WP_065211149.1">
    <property type="nucleotide sequence ID" value="NZ_CP016179.1"/>
</dbReference>
<gene>
    <name evidence="1" type="ORF">A6E01_19430</name>
</gene>
<dbReference type="Pfam" id="PF24692">
    <property type="entry name" value="DUF7659"/>
    <property type="match status" value="1"/>
</dbReference>
<accession>A0AAN0XZJ5</accession>
<keyword evidence="1" id="KW-0614">Plasmid</keyword>
<geneLocation type="plasmid" evidence="1 2">
    <name>unnamed1</name>
</geneLocation>
<organism evidence="1 2">
    <name type="scientific">Vibrio breoganii</name>
    <dbReference type="NCBI Taxonomy" id="553239"/>
    <lineage>
        <taxon>Bacteria</taxon>
        <taxon>Pseudomonadati</taxon>
        <taxon>Pseudomonadota</taxon>
        <taxon>Gammaproteobacteria</taxon>
        <taxon>Vibrionales</taxon>
        <taxon>Vibrionaceae</taxon>
        <taxon>Vibrio</taxon>
    </lineage>
</organism>
<dbReference type="Proteomes" id="UP000092018">
    <property type="component" value="Plasmid unnamed1"/>
</dbReference>
<sequence>MKTIEAYIGDKQTVLMETYGAFYAFSNYRLMKQLERAEELGFSGNKEDYVQDEGGLVCMIEHMPHYQTELAKLYREAEQQQQRDYSRQQIILHELHNYECFLLSDPQEAIESLAVRGFTKEEIIEVYGKHYKNAVAAI</sequence>
<dbReference type="AlphaFoldDB" id="A0AAN0XZJ5"/>
<proteinExistence type="predicted"/>
<evidence type="ECO:0000313" key="1">
    <source>
        <dbReference type="EMBL" id="ANO35387.1"/>
    </source>
</evidence>
<reference evidence="1 2" key="1">
    <citation type="submission" date="2016-06" db="EMBL/GenBank/DDBJ databases">
        <title>Adaptive Radiation by Waves of Gene Transfer Leads to Fine-Scale Resource Partitioning in Marine Microbes.</title>
        <authorList>
            <person name="Hehemann J.-H."/>
            <person name="Arevalo P."/>
            <person name="Datta M.S."/>
            <person name="Yu X."/>
            <person name="Corzett C."/>
            <person name="Henschel A."/>
            <person name="Preheim S.P."/>
            <person name="Timberlake S."/>
            <person name="Alm E.J."/>
            <person name="Polz M.F."/>
        </authorList>
    </citation>
    <scope>NUCLEOTIDE SEQUENCE [LARGE SCALE GENOMIC DNA]</scope>
    <source>
        <strain evidence="1 2">FF50</strain>
        <plasmid evidence="1 2">unnamed1</plasmid>
    </source>
</reference>
<dbReference type="EMBL" id="CP016179">
    <property type="protein sequence ID" value="ANO35387.1"/>
    <property type="molecule type" value="Genomic_DNA"/>
</dbReference>
<protein>
    <submittedName>
        <fullName evidence="1">Uncharacterized protein</fullName>
    </submittedName>
</protein>
<dbReference type="KEGG" id="vbr:A6E01_19430"/>
<name>A0AAN0XZJ5_9VIBR</name>
<dbReference type="InterPro" id="IPR056076">
    <property type="entry name" value="DUF7659"/>
</dbReference>